<dbReference type="STRING" id="105696.A0A1Y2M9V6"/>
<evidence type="ECO:0000313" key="3">
    <source>
        <dbReference type="Proteomes" id="UP000193240"/>
    </source>
</evidence>
<dbReference type="EMBL" id="KZ107839">
    <property type="protein sequence ID" value="OSS52875.1"/>
    <property type="molecule type" value="Genomic_DNA"/>
</dbReference>
<protein>
    <recommendedName>
        <fullName evidence="1">Methyltransferase type 11 domain-containing protein</fullName>
    </recommendedName>
</protein>
<organism evidence="2 3">
    <name type="scientific">Epicoccum nigrum</name>
    <name type="common">Soil fungus</name>
    <name type="synonym">Epicoccum purpurascens</name>
    <dbReference type="NCBI Taxonomy" id="105696"/>
    <lineage>
        <taxon>Eukaryota</taxon>
        <taxon>Fungi</taxon>
        <taxon>Dikarya</taxon>
        <taxon>Ascomycota</taxon>
        <taxon>Pezizomycotina</taxon>
        <taxon>Dothideomycetes</taxon>
        <taxon>Pleosporomycetidae</taxon>
        <taxon>Pleosporales</taxon>
        <taxon>Pleosporineae</taxon>
        <taxon>Didymellaceae</taxon>
        <taxon>Epicoccum</taxon>
    </lineage>
</organism>
<gene>
    <name evidence="2" type="ORF">B5807_02832</name>
</gene>
<keyword evidence="3" id="KW-1185">Reference proteome</keyword>
<evidence type="ECO:0000313" key="2">
    <source>
        <dbReference type="EMBL" id="OSS52875.1"/>
    </source>
</evidence>
<evidence type="ECO:0000259" key="1">
    <source>
        <dbReference type="Pfam" id="PF08241"/>
    </source>
</evidence>
<dbReference type="InParanoid" id="A0A1Y2M9V6"/>
<dbReference type="Proteomes" id="UP000193240">
    <property type="component" value="Unassembled WGS sequence"/>
</dbReference>
<accession>A0A1Y2M9V6</accession>
<dbReference type="CDD" id="cd02440">
    <property type="entry name" value="AdoMet_MTases"/>
    <property type="match status" value="1"/>
</dbReference>
<dbReference type="GO" id="GO:0008757">
    <property type="term" value="F:S-adenosylmethionine-dependent methyltransferase activity"/>
    <property type="evidence" value="ECO:0007669"/>
    <property type="project" value="InterPro"/>
</dbReference>
<name>A0A1Y2M9V6_EPING</name>
<dbReference type="Pfam" id="PF08241">
    <property type="entry name" value="Methyltransf_11"/>
    <property type="match status" value="1"/>
</dbReference>
<sequence length="217" mass="23812">MSVSVTSYLDRVFNAQSTDESRRLYDEWATTYDSDMQKHDFTAPRLVAEGISRALKLNHLHRDPGEVLKGLRIADAGCGTGTVGIELAKMGAEDIVGLDISEGMLEVARKSGTYKDLRVADLTKKLPYEDGEFDALTCCGTFTHGHLGPEPLAEFVRVVKSGGVVVATILESHWDEKGFQAEADRLTKDGVCDIVEDKVHQYRKNAGGGRILILRSI</sequence>
<dbReference type="InterPro" id="IPR029063">
    <property type="entry name" value="SAM-dependent_MTases_sf"/>
</dbReference>
<dbReference type="OMA" id="DCMALYE"/>
<feature type="domain" description="Methyltransferase type 11" evidence="1">
    <location>
        <begin position="75"/>
        <end position="166"/>
    </location>
</feature>
<dbReference type="Gene3D" id="3.40.50.150">
    <property type="entry name" value="Vaccinia Virus protein VP39"/>
    <property type="match status" value="1"/>
</dbReference>
<dbReference type="PANTHER" id="PTHR43591:SF110">
    <property type="entry name" value="RHODANESE DOMAIN-CONTAINING PROTEIN"/>
    <property type="match status" value="1"/>
</dbReference>
<reference evidence="2 3" key="1">
    <citation type="journal article" date="2017" name="Genome Announc.">
        <title>Genome sequence of the saprophytic ascomycete Epicoccum nigrum ICMP 19927 strain isolated from New Zealand.</title>
        <authorList>
            <person name="Fokin M."/>
            <person name="Fleetwood D."/>
            <person name="Weir B.S."/>
            <person name="Villas-Boas S.G."/>
        </authorList>
    </citation>
    <scope>NUCLEOTIDE SEQUENCE [LARGE SCALE GENOMIC DNA]</scope>
    <source>
        <strain evidence="2 3">ICMP 19927</strain>
    </source>
</reference>
<proteinExistence type="predicted"/>
<dbReference type="PANTHER" id="PTHR43591">
    <property type="entry name" value="METHYLTRANSFERASE"/>
    <property type="match status" value="1"/>
</dbReference>
<dbReference type="SUPFAM" id="SSF53335">
    <property type="entry name" value="S-adenosyl-L-methionine-dependent methyltransferases"/>
    <property type="match status" value="1"/>
</dbReference>
<dbReference type="InterPro" id="IPR013216">
    <property type="entry name" value="Methyltransf_11"/>
</dbReference>
<dbReference type="AlphaFoldDB" id="A0A1Y2M9V6"/>